<gene>
    <name evidence="7" type="ORF">AX774_g32</name>
</gene>
<dbReference type="InterPro" id="IPR030387">
    <property type="entry name" value="G_Bms1/Tsr1_dom"/>
</dbReference>
<dbReference type="EMBL" id="LSSK01000003">
    <property type="protein sequence ID" value="OMH86403.1"/>
    <property type="molecule type" value="Genomic_DNA"/>
</dbReference>
<dbReference type="InterPro" id="IPR039761">
    <property type="entry name" value="Bms1/Tsr1"/>
</dbReference>
<dbReference type="InterPro" id="IPR012948">
    <property type="entry name" value="AARP2CN"/>
</dbReference>
<dbReference type="GO" id="GO:0003924">
    <property type="term" value="F:GTPase activity"/>
    <property type="evidence" value="ECO:0007669"/>
    <property type="project" value="TreeGrafter"/>
</dbReference>
<dbReference type="Pfam" id="PF22298">
    <property type="entry name" value="Tsr1_G-like"/>
    <property type="match status" value="1"/>
</dbReference>
<dbReference type="GO" id="GO:0030688">
    <property type="term" value="C:preribosome, small subunit precursor"/>
    <property type="evidence" value="ECO:0007669"/>
    <property type="project" value="TreeGrafter"/>
</dbReference>
<evidence type="ECO:0000313" key="8">
    <source>
        <dbReference type="Proteomes" id="UP000188320"/>
    </source>
</evidence>
<keyword evidence="2" id="KW-0690">Ribosome biogenesis</keyword>
<keyword evidence="8" id="KW-1185">Reference proteome</keyword>
<feature type="compositionally biased region" description="Acidic residues" evidence="5">
    <location>
        <begin position="514"/>
        <end position="523"/>
    </location>
</feature>
<evidence type="ECO:0000256" key="3">
    <source>
        <dbReference type="ARBA" id="ARBA00023242"/>
    </source>
</evidence>
<organism evidence="7 8">
    <name type="scientific">Zancudomyces culisetae</name>
    <name type="common">Gut fungus</name>
    <name type="synonym">Smittium culisetae</name>
    <dbReference type="NCBI Taxonomy" id="1213189"/>
    <lineage>
        <taxon>Eukaryota</taxon>
        <taxon>Fungi</taxon>
        <taxon>Fungi incertae sedis</taxon>
        <taxon>Zoopagomycota</taxon>
        <taxon>Kickxellomycotina</taxon>
        <taxon>Harpellomycetes</taxon>
        <taxon>Harpellales</taxon>
        <taxon>Legeriomycetaceae</taxon>
        <taxon>Zancudomyces</taxon>
    </lineage>
</organism>
<name>A0A1R1PZM4_ZANCU</name>
<dbReference type="PANTHER" id="PTHR12858:SF1">
    <property type="entry name" value="PRE-RRNA-PROCESSING PROTEIN TSR1 HOMOLOG"/>
    <property type="match status" value="1"/>
</dbReference>
<comment type="subcellular location">
    <subcellularLocation>
        <location evidence="1">Nucleus</location>
        <location evidence="1">Nucleolus</location>
    </subcellularLocation>
</comment>
<proteinExistence type="inferred from homology"/>
<evidence type="ECO:0000256" key="4">
    <source>
        <dbReference type="ARBA" id="ARBA00038288"/>
    </source>
</evidence>
<evidence type="ECO:0000256" key="5">
    <source>
        <dbReference type="SAM" id="MobiDB-lite"/>
    </source>
</evidence>
<comment type="similarity">
    <text evidence="4">Belongs to the TRAFAC class translation factor GTPase superfamily. Bms1-like GTPase family. TSR1 subfamily.</text>
</comment>
<feature type="region of interest" description="Disordered" evidence="5">
    <location>
        <begin position="1"/>
        <end position="40"/>
    </location>
</feature>
<comment type="caution">
    <text evidence="7">The sequence shown here is derived from an EMBL/GenBank/DDBJ whole genome shotgun (WGS) entry which is preliminary data.</text>
</comment>
<protein>
    <submittedName>
        <fullName evidence="7">Pre-rRNA-processing protein TSR1-like protein</fullName>
    </submittedName>
</protein>
<dbReference type="Pfam" id="PF04950">
    <property type="entry name" value="RIBIOP_C"/>
    <property type="match status" value="1"/>
</dbReference>
<evidence type="ECO:0000313" key="7">
    <source>
        <dbReference type="EMBL" id="OMH86403.1"/>
    </source>
</evidence>
<keyword evidence="3" id="KW-0539">Nucleus</keyword>
<dbReference type="AlphaFoldDB" id="A0A1R1PZM4"/>
<dbReference type="SMART" id="SM01362">
    <property type="entry name" value="DUF663"/>
    <property type="match status" value="1"/>
</dbReference>
<dbReference type="GO" id="GO:0005525">
    <property type="term" value="F:GTP binding"/>
    <property type="evidence" value="ECO:0007669"/>
    <property type="project" value="TreeGrafter"/>
</dbReference>
<evidence type="ECO:0000256" key="2">
    <source>
        <dbReference type="ARBA" id="ARBA00022517"/>
    </source>
</evidence>
<feature type="compositionally biased region" description="Basic residues" evidence="5">
    <location>
        <begin position="8"/>
        <end position="26"/>
    </location>
</feature>
<evidence type="ECO:0000256" key="1">
    <source>
        <dbReference type="ARBA" id="ARBA00004604"/>
    </source>
</evidence>
<feature type="region of interest" description="Disordered" evidence="5">
    <location>
        <begin position="441"/>
        <end position="523"/>
    </location>
</feature>
<dbReference type="GO" id="GO:0000462">
    <property type="term" value="P:maturation of SSU-rRNA from tricistronic rRNA transcript (SSU-rRNA, 5.8S rRNA, LSU-rRNA)"/>
    <property type="evidence" value="ECO:0007669"/>
    <property type="project" value="TreeGrafter"/>
</dbReference>
<dbReference type="SMART" id="SM00785">
    <property type="entry name" value="AARP2CN"/>
    <property type="match status" value="1"/>
</dbReference>
<dbReference type="InterPro" id="IPR007034">
    <property type="entry name" value="BMS1_TSR1_C"/>
</dbReference>
<feature type="domain" description="Bms1-type G" evidence="6">
    <location>
        <begin position="85"/>
        <end position="263"/>
    </location>
</feature>
<dbReference type="PANTHER" id="PTHR12858">
    <property type="entry name" value="RIBOSOME BIOGENESIS PROTEIN"/>
    <property type="match status" value="1"/>
</dbReference>
<dbReference type="Pfam" id="PF08142">
    <property type="entry name" value="AARP2CN"/>
    <property type="match status" value="1"/>
</dbReference>
<dbReference type="Proteomes" id="UP000188320">
    <property type="component" value="Unassembled WGS sequence"/>
</dbReference>
<dbReference type="GO" id="GO:0000479">
    <property type="term" value="P:endonucleolytic cleavage of tricistronic rRNA transcript (SSU-rRNA, 5.8S rRNA, LSU-rRNA)"/>
    <property type="evidence" value="ECO:0007669"/>
    <property type="project" value="TreeGrafter"/>
</dbReference>
<accession>A0A1R1PZM4</accession>
<sequence length="887" mass="100186">MKKEEKAFHHRATLKQKNKSFKSKHATKTELRNKSKGKTVRVSIRGKVTKEQRKVDRKNAARIEQRKKQEEVVKIKRKYTGRHGIPKIVTILSLCEDVTTKSIAERLFESVGAKEQYNPDKKVNELQVDTFKQRFIVVELEKSGTMSTNGSAASNYDEILDTSLVSDYLILGLSAQVEVDEAGKNILEGIQSLGTSTVMAVGQHLNENLTGKPQQQHNKVTMIKASLLSFVQYYFPKVSQVYSCDNEREASVIVRSIANTVPDTLGWRDSKPYLVAEEPVKFVAHGEGQATNNEQEQIGDLEITGYLRGATDKLTANRLVYIPEMGEYQIKVIYEALPPPSQSQVDSANQSMQVDNDDLKVISIADPERQDSLVSINEVAEMETDQIGPDESEMDEWRAKMAEYEREEQEYLLKANAQGDSNGTKVRTKRVPKGTSLYQAAWILDEDNQSENESESGSDDEEDSDMQSDDQQDQDSDEQIEEEEEEEEEEEFEEINVDEFGNPIDPEDKTNTNDGDELPNEQDTELELLEYLREREKQRKEDVMFPDEVNTPLDIPARQRFAKYRGMQSFRTSAWDPYENLPADYSRIFQLENPKAILKNPAYGSESADGSSTSGVGSSVNTRVKLVVANVAYKDFSNKLQANPKLFVCFGLLQHENKYSVIHLLVKKRIFNTDGTDGENPANPESNPIIKSKDMLNLRFGFRKLSNVRPIFSQHTSKTSPNNVYKFCRFLSDSDLTVATVYAPITFGFHSTPAIFYLPQKSSATVTPINSLGTPAGSNSSVAPIAIGSLYSMDPTKVIVKRVVLTGVPYKINKKTATIRFMFYNPIDINYFKPIQLTTKYGRFGHIKESLGTHGYMKCVFNAPLSAVDTVCLYLYKRVFPKWELST</sequence>
<dbReference type="PROSITE" id="PS51714">
    <property type="entry name" value="G_BMS1"/>
    <property type="match status" value="1"/>
</dbReference>
<reference evidence="8" key="1">
    <citation type="submission" date="2017-01" db="EMBL/GenBank/DDBJ databases">
        <authorList>
            <person name="Wang Y."/>
            <person name="White M."/>
            <person name="Kvist S."/>
            <person name="Moncalvo J.-M."/>
        </authorList>
    </citation>
    <scope>NUCLEOTIDE SEQUENCE [LARGE SCALE GENOMIC DNA]</scope>
    <source>
        <strain evidence="8">COL-18-3</strain>
    </source>
</reference>
<dbReference type="OrthoDB" id="119302at2759"/>
<dbReference type="GO" id="GO:0005730">
    <property type="term" value="C:nucleolus"/>
    <property type="evidence" value="ECO:0007669"/>
    <property type="project" value="UniProtKB-SubCell"/>
</dbReference>
<evidence type="ECO:0000259" key="6">
    <source>
        <dbReference type="PROSITE" id="PS51714"/>
    </source>
</evidence>
<feature type="compositionally biased region" description="Acidic residues" evidence="5">
    <location>
        <begin position="444"/>
        <end position="497"/>
    </location>
</feature>
<dbReference type="GO" id="GO:0034511">
    <property type="term" value="F:U3 snoRNA binding"/>
    <property type="evidence" value="ECO:0007669"/>
    <property type="project" value="TreeGrafter"/>
</dbReference>